<dbReference type="eggNOG" id="COG3255">
    <property type="taxonomic scope" value="Bacteria"/>
</dbReference>
<accession>A3K2W2</accession>
<sequence length="94" mass="10333">MSLTDIRDTMQRGLDKRPLDEVIKFDCGQDGSITLQDGQAVLEDRPAQCTIHMTADNLRKLIQGRMNPMTGFAMGKIRVSGDMALALKLGQLLG</sequence>
<proteinExistence type="predicted"/>
<dbReference type="SUPFAM" id="SSF55718">
    <property type="entry name" value="SCP-like"/>
    <property type="match status" value="1"/>
</dbReference>
<name>A3K2W2_SAGS3</name>
<reference evidence="2 3" key="1">
    <citation type="submission" date="2006-06" db="EMBL/GenBank/DDBJ databases">
        <authorList>
            <person name="Moran M.A."/>
            <person name="Ferriera S."/>
            <person name="Johnson J."/>
            <person name="Kravitz S."/>
            <person name="Beeson K."/>
            <person name="Sutton G."/>
            <person name="Rogers Y.-H."/>
            <person name="Friedman R."/>
            <person name="Frazier M."/>
            <person name="Venter J.C."/>
        </authorList>
    </citation>
    <scope>NUCLEOTIDE SEQUENCE [LARGE SCALE GENOMIC DNA]</scope>
    <source>
        <strain evidence="2 3">E-37</strain>
    </source>
</reference>
<gene>
    <name evidence="2" type="ORF">SSE37_16953</name>
</gene>
<dbReference type="Proteomes" id="UP000005713">
    <property type="component" value="Unassembled WGS sequence"/>
</dbReference>
<dbReference type="Gene3D" id="3.30.1050.10">
    <property type="entry name" value="SCP2 sterol-binding domain"/>
    <property type="match status" value="1"/>
</dbReference>
<dbReference type="RefSeq" id="WP_005858454.1">
    <property type="nucleotide sequence ID" value="NZ_AAYA01000005.1"/>
</dbReference>
<comment type="caution">
    <text evidence="2">The sequence shown here is derived from an EMBL/GenBank/DDBJ whole genome shotgun (WGS) entry which is preliminary data.</text>
</comment>
<organism evidence="2 3">
    <name type="scientific">Sagittula stellata (strain ATCC 700073 / DSM 11524 / E-37)</name>
    <dbReference type="NCBI Taxonomy" id="388399"/>
    <lineage>
        <taxon>Bacteria</taxon>
        <taxon>Pseudomonadati</taxon>
        <taxon>Pseudomonadota</taxon>
        <taxon>Alphaproteobacteria</taxon>
        <taxon>Rhodobacterales</taxon>
        <taxon>Roseobacteraceae</taxon>
        <taxon>Sagittula</taxon>
    </lineage>
</organism>
<dbReference type="EMBL" id="AAYA01000005">
    <property type="protein sequence ID" value="EBA08521.1"/>
    <property type="molecule type" value="Genomic_DNA"/>
</dbReference>
<dbReference type="AlphaFoldDB" id="A3K2W2"/>
<dbReference type="InterPro" id="IPR003033">
    <property type="entry name" value="SCP2_sterol-bd_dom"/>
</dbReference>
<keyword evidence="3" id="KW-1185">Reference proteome</keyword>
<dbReference type="InterPro" id="IPR036527">
    <property type="entry name" value="SCP2_sterol-bd_dom_sf"/>
</dbReference>
<evidence type="ECO:0000313" key="3">
    <source>
        <dbReference type="Proteomes" id="UP000005713"/>
    </source>
</evidence>
<protein>
    <submittedName>
        <fullName evidence="2">Sterol carrier family protein</fullName>
    </submittedName>
</protein>
<evidence type="ECO:0000313" key="2">
    <source>
        <dbReference type="EMBL" id="EBA08521.1"/>
    </source>
</evidence>
<feature type="domain" description="SCP2" evidence="1">
    <location>
        <begin position="18"/>
        <end position="93"/>
    </location>
</feature>
<dbReference type="Pfam" id="PF02036">
    <property type="entry name" value="SCP2"/>
    <property type="match status" value="1"/>
</dbReference>
<evidence type="ECO:0000259" key="1">
    <source>
        <dbReference type="Pfam" id="PF02036"/>
    </source>
</evidence>
<dbReference type="OrthoDB" id="9809312at2"/>